<evidence type="ECO:0000313" key="2">
    <source>
        <dbReference type="Proteomes" id="UP001500630"/>
    </source>
</evidence>
<organism evidence="1 2">
    <name type="scientific">Nonomuraea rosea</name>
    <dbReference type="NCBI Taxonomy" id="638574"/>
    <lineage>
        <taxon>Bacteria</taxon>
        <taxon>Bacillati</taxon>
        <taxon>Actinomycetota</taxon>
        <taxon>Actinomycetes</taxon>
        <taxon>Streptosporangiales</taxon>
        <taxon>Streptosporangiaceae</taxon>
        <taxon>Nonomuraea</taxon>
    </lineage>
</organism>
<dbReference type="EMBL" id="BAABDQ010000038">
    <property type="protein sequence ID" value="GAA3602849.1"/>
    <property type="molecule type" value="Genomic_DNA"/>
</dbReference>
<proteinExistence type="predicted"/>
<dbReference type="Proteomes" id="UP001500630">
    <property type="component" value="Unassembled WGS sequence"/>
</dbReference>
<keyword evidence="2" id="KW-1185">Reference proteome</keyword>
<gene>
    <name evidence="1" type="ORF">GCM10022419_103970</name>
</gene>
<protein>
    <submittedName>
        <fullName evidence="1">Uncharacterized protein</fullName>
    </submittedName>
</protein>
<sequence length="51" mass="5636">MSAAIVWRYMEEMATLVSTRSPNALCQTIRDGLHCLVPDGTSIPTDRIKAD</sequence>
<comment type="caution">
    <text evidence="1">The sequence shown here is derived from an EMBL/GenBank/DDBJ whole genome shotgun (WGS) entry which is preliminary data.</text>
</comment>
<evidence type="ECO:0000313" key="1">
    <source>
        <dbReference type="EMBL" id="GAA3602849.1"/>
    </source>
</evidence>
<accession>A0ABP6Z9Y3</accession>
<name>A0ABP6Z9Y3_9ACTN</name>
<reference evidence="2" key="1">
    <citation type="journal article" date="2019" name="Int. J. Syst. Evol. Microbiol.">
        <title>The Global Catalogue of Microorganisms (GCM) 10K type strain sequencing project: providing services to taxonomists for standard genome sequencing and annotation.</title>
        <authorList>
            <consortium name="The Broad Institute Genomics Platform"/>
            <consortium name="The Broad Institute Genome Sequencing Center for Infectious Disease"/>
            <person name="Wu L."/>
            <person name="Ma J."/>
        </authorList>
    </citation>
    <scope>NUCLEOTIDE SEQUENCE [LARGE SCALE GENOMIC DNA]</scope>
    <source>
        <strain evidence="2">JCM 17326</strain>
    </source>
</reference>